<proteinExistence type="predicted"/>
<comment type="caution">
    <text evidence="1">The sequence shown here is derived from an EMBL/GenBank/DDBJ whole genome shotgun (WGS) entry which is preliminary data.</text>
</comment>
<protein>
    <submittedName>
        <fullName evidence="1">Uncharacterized protein</fullName>
    </submittedName>
</protein>
<sequence>METKNQELKKLEESLKGLLKEAVEKQSEKHDREMQELKEKQDRDISGLRTLLLNLQPVGNTSAANTAVVPVRTEKELSYIKAIRPKLTKLEFPKFDGDHLHDWLFKCKQLFEFDETLDGIKIKIVSLHLEFYEEQNGR</sequence>
<organism evidence="1 2">
    <name type="scientific">Dioscorea alata</name>
    <name type="common">Purple yam</name>
    <dbReference type="NCBI Taxonomy" id="55571"/>
    <lineage>
        <taxon>Eukaryota</taxon>
        <taxon>Viridiplantae</taxon>
        <taxon>Streptophyta</taxon>
        <taxon>Embryophyta</taxon>
        <taxon>Tracheophyta</taxon>
        <taxon>Spermatophyta</taxon>
        <taxon>Magnoliopsida</taxon>
        <taxon>Liliopsida</taxon>
        <taxon>Dioscoreales</taxon>
        <taxon>Dioscoreaceae</taxon>
        <taxon>Dioscorea</taxon>
    </lineage>
</organism>
<evidence type="ECO:0000313" key="1">
    <source>
        <dbReference type="EMBL" id="KAH7658118.1"/>
    </source>
</evidence>
<evidence type="ECO:0000313" key="2">
    <source>
        <dbReference type="Proteomes" id="UP000827976"/>
    </source>
</evidence>
<name>A0ACB7UCW8_DIOAL</name>
<gene>
    <name evidence="1" type="ORF">IHE45_17G065400</name>
</gene>
<accession>A0ACB7UCW8</accession>
<dbReference type="Proteomes" id="UP000827976">
    <property type="component" value="Chromosome 17"/>
</dbReference>
<keyword evidence="2" id="KW-1185">Reference proteome</keyword>
<dbReference type="EMBL" id="CM037027">
    <property type="protein sequence ID" value="KAH7658118.1"/>
    <property type="molecule type" value="Genomic_DNA"/>
</dbReference>
<reference evidence="2" key="1">
    <citation type="journal article" date="2022" name="Nat. Commun.">
        <title>Chromosome evolution and the genetic basis of agronomically important traits in greater yam.</title>
        <authorList>
            <person name="Bredeson J.V."/>
            <person name="Lyons J.B."/>
            <person name="Oniyinde I.O."/>
            <person name="Okereke N.R."/>
            <person name="Kolade O."/>
            <person name="Nnabue I."/>
            <person name="Nwadili C.O."/>
            <person name="Hribova E."/>
            <person name="Parker M."/>
            <person name="Nwogha J."/>
            <person name="Shu S."/>
            <person name="Carlson J."/>
            <person name="Kariba R."/>
            <person name="Muthemba S."/>
            <person name="Knop K."/>
            <person name="Barton G.J."/>
            <person name="Sherwood A.V."/>
            <person name="Lopez-Montes A."/>
            <person name="Asiedu R."/>
            <person name="Jamnadass R."/>
            <person name="Muchugi A."/>
            <person name="Goodstein D."/>
            <person name="Egesi C.N."/>
            <person name="Featherston J."/>
            <person name="Asfaw A."/>
            <person name="Simpson G.G."/>
            <person name="Dolezel J."/>
            <person name="Hendre P.S."/>
            <person name="Van Deynze A."/>
            <person name="Kumar P.L."/>
            <person name="Obidiegwu J.E."/>
            <person name="Bhattacharjee R."/>
            <person name="Rokhsar D.S."/>
        </authorList>
    </citation>
    <scope>NUCLEOTIDE SEQUENCE [LARGE SCALE GENOMIC DNA]</scope>
    <source>
        <strain evidence="2">cv. TDa95/00328</strain>
    </source>
</reference>